<name>A0AAN7ASN7_9PEZI</name>
<dbReference type="Proteomes" id="UP001303160">
    <property type="component" value="Unassembled WGS sequence"/>
</dbReference>
<keyword evidence="3" id="KW-1185">Reference proteome</keyword>
<dbReference type="InterPro" id="IPR010730">
    <property type="entry name" value="HET"/>
</dbReference>
<dbReference type="EMBL" id="MU863954">
    <property type="protein sequence ID" value="KAK4197918.1"/>
    <property type="molecule type" value="Genomic_DNA"/>
</dbReference>
<comment type="caution">
    <text evidence="2">The sequence shown here is derived from an EMBL/GenBank/DDBJ whole genome shotgun (WGS) entry which is preliminary data.</text>
</comment>
<gene>
    <name evidence="2" type="ORF">QBC40DRAFT_350608</name>
</gene>
<reference evidence="2" key="1">
    <citation type="journal article" date="2023" name="Mol. Phylogenet. Evol.">
        <title>Genome-scale phylogeny and comparative genomics of the fungal order Sordariales.</title>
        <authorList>
            <person name="Hensen N."/>
            <person name="Bonometti L."/>
            <person name="Westerberg I."/>
            <person name="Brannstrom I.O."/>
            <person name="Guillou S."/>
            <person name="Cros-Aarteil S."/>
            <person name="Calhoun S."/>
            <person name="Haridas S."/>
            <person name="Kuo A."/>
            <person name="Mondo S."/>
            <person name="Pangilinan J."/>
            <person name="Riley R."/>
            <person name="LaButti K."/>
            <person name="Andreopoulos B."/>
            <person name="Lipzen A."/>
            <person name="Chen C."/>
            <person name="Yan M."/>
            <person name="Daum C."/>
            <person name="Ng V."/>
            <person name="Clum A."/>
            <person name="Steindorff A."/>
            <person name="Ohm R.A."/>
            <person name="Martin F."/>
            <person name="Silar P."/>
            <person name="Natvig D.O."/>
            <person name="Lalanne C."/>
            <person name="Gautier V."/>
            <person name="Ament-Velasquez S.L."/>
            <person name="Kruys A."/>
            <person name="Hutchinson M.I."/>
            <person name="Powell A.J."/>
            <person name="Barry K."/>
            <person name="Miller A.N."/>
            <person name="Grigoriev I.V."/>
            <person name="Debuchy R."/>
            <person name="Gladieux P."/>
            <person name="Hiltunen Thoren M."/>
            <person name="Johannesson H."/>
        </authorList>
    </citation>
    <scope>NUCLEOTIDE SEQUENCE</scope>
    <source>
        <strain evidence="2">CBS 315.58</strain>
    </source>
</reference>
<evidence type="ECO:0000313" key="2">
    <source>
        <dbReference type="EMBL" id="KAK4197918.1"/>
    </source>
</evidence>
<dbReference type="PANTHER" id="PTHR33112:SF1">
    <property type="entry name" value="HETEROKARYON INCOMPATIBILITY DOMAIN-CONTAINING PROTEIN"/>
    <property type="match status" value="1"/>
</dbReference>
<dbReference type="PANTHER" id="PTHR33112">
    <property type="entry name" value="DOMAIN PROTEIN, PUTATIVE-RELATED"/>
    <property type="match status" value="1"/>
</dbReference>
<evidence type="ECO:0000259" key="1">
    <source>
        <dbReference type="Pfam" id="PF06985"/>
    </source>
</evidence>
<reference evidence="2" key="2">
    <citation type="submission" date="2023-05" db="EMBL/GenBank/DDBJ databases">
        <authorList>
            <consortium name="Lawrence Berkeley National Laboratory"/>
            <person name="Steindorff A."/>
            <person name="Hensen N."/>
            <person name="Bonometti L."/>
            <person name="Westerberg I."/>
            <person name="Brannstrom I.O."/>
            <person name="Guillou S."/>
            <person name="Cros-Aarteil S."/>
            <person name="Calhoun S."/>
            <person name="Haridas S."/>
            <person name="Kuo A."/>
            <person name="Mondo S."/>
            <person name="Pangilinan J."/>
            <person name="Riley R."/>
            <person name="Labutti K."/>
            <person name="Andreopoulos B."/>
            <person name="Lipzen A."/>
            <person name="Chen C."/>
            <person name="Yanf M."/>
            <person name="Daum C."/>
            <person name="Ng V."/>
            <person name="Clum A."/>
            <person name="Ohm R."/>
            <person name="Martin F."/>
            <person name="Silar P."/>
            <person name="Natvig D."/>
            <person name="Lalanne C."/>
            <person name="Gautier V."/>
            <person name="Ament-Velasquez S.L."/>
            <person name="Kruys A."/>
            <person name="Hutchinson M.I."/>
            <person name="Powell A.J."/>
            <person name="Barry K."/>
            <person name="Miller A.N."/>
            <person name="Grigoriev I.V."/>
            <person name="Debuchy R."/>
            <person name="Gladieux P."/>
            <person name="Thoren M.H."/>
            <person name="Johannesson H."/>
        </authorList>
    </citation>
    <scope>NUCLEOTIDE SEQUENCE</scope>
    <source>
        <strain evidence="2">CBS 315.58</strain>
    </source>
</reference>
<protein>
    <recommendedName>
        <fullName evidence="1">Heterokaryon incompatibility domain-containing protein</fullName>
    </recommendedName>
</protein>
<accession>A0AAN7ASN7</accession>
<dbReference type="Pfam" id="PF06985">
    <property type="entry name" value="HET"/>
    <property type="match status" value="1"/>
</dbReference>
<proteinExistence type="predicted"/>
<organism evidence="2 3">
    <name type="scientific">Triangularia verruculosa</name>
    <dbReference type="NCBI Taxonomy" id="2587418"/>
    <lineage>
        <taxon>Eukaryota</taxon>
        <taxon>Fungi</taxon>
        <taxon>Dikarya</taxon>
        <taxon>Ascomycota</taxon>
        <taxon>Pezizomycotina</taxon>
        <taxon>Sordariomycetes</taxon>
        <taxon>Sordariomycetidae</taxon>
        <taxon>Sordariales</taxon>
        <taxon>Podosporaceae</taxon>
        <taxon>Triangularia</taxon>
    </lineage>
</organism>
<dbReference type="AlphaFoldDB" id="A0AAN7ASN7"/>
<sequence length="548" mass="62694">MSLPSSYQRNILHWIHQCDRLQPDCPPMPNQNRPPHEIPSWVIDIQEGRIVEGATAPRYVALSYVWPAMNANETTLELRTDNLKEAQKAGFLRDVSMDRSSLHRARWRHEALEIENMDSIYSGAYFTVIAAASTGLYGELKPQSQHIPAALSSRASPASLYDQLLESKWATRGWTLQEQILSRRCVIFIDGDVFWDCGRCLWIGDSPEPEAKANRGVEKFPQELGHEMPVTVPLSSIVFADFKLYRDFVCLYNGRHLIYPQDILRAFGASSVRFHVPFPGKRRTTTQKRAEDMDMPRENLPSWSWCGWQVIVDPWSLCVRSLEWLRPELRTWQLVQWSLLSGDLEHEEMLTGPAVLEDHCRRFLDGNDVMDFHPGWSRHSIRDLPRDKTGAYHGKEPAAIDSSHRYAFTHFAEPTKLVSHLIPTIDPVRKPSTAFRNWPYLCCETATGTFKVELILSVWGIWFILIQYQSVKVSVTSLEKFRRGTSQTKAPDSPHDNQQICFIVTLVDASGRPAGLLRMMDKTKIEPGQEMELMAISSGAMARDQLFL</sequence>
<feature type="domain" description="Heterokaryon incompatibility" evidence="1">
    <location>
        <begin position="59"/>
        <end position="178"/>
    </location>
</feature>
<evidence type="ECO:0000313" key="3">
    <source>
        <dbReference type="Proteomes" id="UP001303160"/>
    </source>
</evidence>